<name>A0A915PR65_9BILA</name>
<evidence type="ECO:0000313" key="4">
    <source>
        <dbReference type="WBParaSite" id="sdigi.contig354.g7694.t1"/>
    </source>
</evidence>
<keyword evidence="1" id="KW-0175">Coiled coil</keyword>
<evidence type="ECO:0000256" key="1">
    <source>
        <dbReference type="SAM" id="Coils"/>
    </source>
</evidence>
<sequence length="284" mass="31658">MRSSQVELRIVQQSGRRRSFASTPLPPSASSTAPAALAPLLTLLSAHCHHIISTGANCTSNFTNTSVSVKRKREMMRNDISVDGIIQSSSVSFGQHSVSRGFQNSVNNDKDNREDSQMEVEEKKTKQEEAVSVLRSNITRPLPVQLIRRPSEEGFHQVVKFTKRVAPSKAFAAVEFNEEIKTPEGNSPSSVEKKPKVQESDVVCMEGNFSANMLPECRSSTDESFKPLSCESVCYNSKRASETVHLIGISVLLQQQQKQQKYDETEAHLENCDREIDEVLEKLM</sequence>
<evidence type="ECO:0000313" key="3">
    <source>
        <dbReference type="Proteomes" id="UP000887581"/>
    </source>
</evidence>
<feature type="coiled-coil region" evidence="1">
    <location>
        <begin position="255"/>
        <end position="282"/>
    </location>
</feature>
<dbReference type="Proteomes" id="UP000887581">
    <property type="component" value="Unplaced"/>
</dbReference>
<dbReference type="WBParaSite" id="sdigi.contig354.g7694.t1">
    <property type="protein sequence ID" value="sdigi.contig354.g7694.t1"/>
    <property type="gene ID" value="sdigi.contig354.g7694"/>
</dbReference>
<proteinExistence type="predicted"/>
<dbReference type="AlphaFoldDB" id="A0A915PR65"/>
<evidence type="ECO:0000256" key="2">
    <source>
        <dbReference type="SAM" id="MobiDB-lite"/>
    </source>
</evidence>
<accession>A0A915PR65</accession>
<feature type="region of interest" description="Disordered" evidence="2">
    <location>
        <begin position="11"/>
        <end position="32"/>
    </location>
</feature>
<keyword evidence="3" id="KW-1185">Reference proteome</keyword>
<protein>
    <submittedName>
        <fullName evidence="4">Calmodulin-binding domain-containing protein</fullName>
    </submittedName>
</protein>
<organism evidence="3 4">
    <name type="scientific">Setaria digitata</name>
    <dbReference type="NCBI Taxonomy" id="48799"/>
    <lineage>
        <taxon>Eukaryota</taxon>
        <taxon>Metazoa</taxon>
        <taxon>Ecdysozoa</taxon>
        <taxon>Nematoda</taxon>
        <taxon>Chromadorea</taxon>
        <taxon>Rhabditida</taxon>
        <taxon>Spirurina</taxon>
        <taxon>Spiruromorpha</taxon>
        <taxon>Filarioidea</taxon>
        <taxon>Setariidae</taxon>
        <taxon>Setaria</taxon>
    </lineage>
</organism>
<reference evidence="4" key="1">
    <citation type="submission" date="2022-11" db="UniProtKB">
        <authorList>
            <consortium name="WormBaseParasite"/>
        </authorList>
    </citation>
    <scope>IDENTIFICATION</scope>
</reference>